<evidence type="ECO:0000313" key="4">
    <source>
        <dbReference type="EMBL" id="NHC34704.1"/>
    </source>
</evidence>
<name>A0A9X5E3X7_9CYAN</name>
<dbReference type="InterPro" id="IPR041522">
    <property type="entry name" value="CdaR_GGDEF"/>
</dbReference>
<accession>A0A9X5E3X7</accession>
<dbReference type="AlphaFoldDB" id="A0A9X5E3X7"/>
<evidence type="ECO:0000256" key="1">
    <source>
        <dbReference type="ARBA" id="ARBA00006754"/>
    </source>
</evidence>
<proteinExistence type="inferred from homology"/>
<comment type="caution">
    <text evidence="4">The sequence shown here is derived from an EMBL/GenBank/DDBJ whole genome shotgun (WGS) entry which is preliminary data.</text>
</comment>
<dbReference type="InterPro" id="IPR025736">
    <property type="entry name" value="PucR_C-HTH_dom"/>
</dbReference>
<keyword evidence="5" id="KW-1185">Reference proteome</keyword>
<gene>
    <name evidence="4" type="ORF">QH73_0008535</name>
</gene>
<dbReference type="Proteomes" id="UP000031532">
    <property type="component" value="Unassembled WGS sequence"/>
</dbReference>
<dbReference type="PANTHER" id="PTHR33744:SF15">
    <property type="entry name" value="CARBOHYDRATE DIACID REGULATOR"/>
    <property type="match status" value="1"/>
</dbReference>
<dbReference type="OrthoDB" id="9792148at2"/>
<evidence type="ECO:0000313" key="5">
    <source>
        <dbReference type="Proteomes" id="UP000031532"/>
    </source>
</evidence>
<protein>
    <submittedName>
        <fullName evidence="4">CdaR family transcriptional regulator</fullName>
    </submittedName>
</protein>
<dbReference type="InterPro" id="IPR051448">
    <property type="entry name" value="CdaR-like_regulators"/>
</dbReference>
<sequence>MQRKLMYTSFTHTTQFTQVARLITSKIAELLSVQVVVVNSNNIIVASSKCEEIGKTFHFNEQQETSYLRIPLHLKTEVGEIAIGNQFNGETISPRLAKVLVELIVNQATVLNHRPNQQALKNQFVNHLLHGQIIDETEILRQAKLLGLDLSPPRAVILIDAAQYVLKPSAGESDGKNLEKATVQQRRRTQYAIGSIVNFFHLPDDTICADLGNGELVVLKASNTKNLGSWAERGNNTDSLNALWTNLAALKRAGDALLMHLRSDTGAAISIGIGRYHPGILGLARSYQDARMALSLGHRFNGCDRVYCLDRLGIAAFIGVADEQTKIELATHLLSPLDCESELLTTVETFFARDCSPSATAKQLLIHRNTLNYRLDKIASLIGLDPRRFDDAVQIRLALLLRKLQSSCDRNSI</sequence>
<dbReference type="InterPro" id="IPR042070">
    <property type="entry name" value="PucR_C-HTH_sf"/>
</dbReference>
<feature type="domain" description="PucR C-terminal helix-turn-helix" evidence="2">
    <location>
        <begin position="343"/>
        <end position="400"/>
    </location>
</feature>
<evidence type="ECO:0000259" key="2">
    <source>
        <dbReference type="Pfam" id="PF13556"/>
    </source>
</evidence>
<dbReference type="PANTHER" id="PTHR33744">
    <property type="entry name" value="CARBOHYDRATE DIACID REGULATOR"/>
    <property type="match status" value="1"/>
</dbReference>
<organism evidence="4 5">
    <name type="scientific">Scytonema millei VB511283</name>
    <dbReference type="NCBI Taxonomy" id="1245923"/>
    <lineage>
        <taxon>Bacteria</taxon>
        <taxon>Bacillati</taxon>
        <taxon>Cyanobacteriota</taxon>
        <taxon>Cyanophyceae</taxon>
        <taxon>Nostocales</taxon>
        <taxon>Scytonemataceae</taxon>
        <taxon>Scytonema</taxon>
    </lineage>
</organism>
<evidence type="ECO:0000259" key="3">
    <source>
        <dbReference type="Pfam" id="PF17853"/>
    </source>
</evidence>
<dbReference type="Pfam" id="PF13556">
    <property type="entry name" value="HTH_30"/>
    <property type="match status" value="1"/>
</dbReference>
<feature type="domain" description="CdaR GGDEF-like" evidence="3">
    <location>
        <begin position="131"/>
        <end position="295"/>
    </location>
</feature>
<reference evidence="4 5" key="1">
    <citation type="journal article" date="2015" name="Genome Announc.">
        <title>Draft Genome Sequence of the Terrestrial Cyanobacterium Scytonema millei VB511283, Isolated from Eastern India.</title>
        <authorList>
            <person name="Sen D."/>
            <person name="Chandrababunaidu M.M."/>
            <person name="Singh D."/>
            <person name="Sanghi N."/>
            <person name="Ghorai A."/>
            <person name="Mishra G.P."/>
            <person name="Madduluri M."/>
            <person name="Adhikary S.P."/>
            <person name="Tripathy S."/>
        </authorList>
    </citation>
    <scope>NUCLEOTIDE SEQUENCE [LARGE SCALE GENOMIC DNA]</scope>
    <source>
        <strain evidence="4 5">VB511283</strain>
    </source>
</reference>
<dbReference type="Pfam" id="PF17853">
    <property type="entry name" value="GGDEF_2"/>
    <property type="match status" value="1"/>
</dbReference>
<dbReference type="EMBL" id="JTJC03000002">
    <property type="protein sequence ID" value="NHC34704.1"/>
    <property type="molecule type" value="Genomic_DNA"/>
</dbReference>
<dbReference type="Gene3D" id="1.10.10.2840">
    <property type="entry name" value="PucR C-terminal helix-turn-helix domain"/>
    <property type="match status" value="1"/>
</dbReference>
<comment type="similarity">
    <text evidence="1">Belongs to the CdaR family.</text>
</comment>